<keyword evidence="3" id="KW-1185">Reference proteome</keyword>
<gene>
    <name evidence="2" type="ORF">LX70_01370</name>
</gene>
<keyword evidence="1" id="KW-1133">Transmembrane helix</keyword>
<feature type="transmembrane region" description="Helical" evidence="1">
    <location>
        <begin position="402"/>
        <end position="419"/>
    </location>
</feature>
<name>A0A2S8S9U2_9RHOB</name>
<reference evidence="2 3" key="1">
    <citation type="submission" date="2018-02" db="EMBL/GenBank/DDBJ databases">
        <title>Genomic Encyclopedia of Archaeal and Bacterial Type Strains, Phase II (KMG-II): from individual species to whole genera.</title>
        <authorList>
            <person name="Goeker M."/>
        </authorList>
    </citation>
    <scope>NUCLEOTIDE SEQUENCE [LARGE SCALE GENOMIC DNA]</scope>
    <source>
        <strain evidence="2 3">DSM 18921</strain>
    </source>
</reference>
<dbReference type="Pfam" id="PF11902">
    <property type="entry name" value="DUF3422"/>
    <property type="match status" value="1"/>
</dbReference>
<evidence type="ECO:0000313" key="2">
    <source>
        <dbReference type="EMBL" id="PQV57564.1"/>
    </source>
</evidence>
<evidence type="ECO:0000256" key="1">
    <source>
        <dbReference type="SAM" id="Phobius"/>
    </source>
</evidence>
<dbReference type="Proteomes" id="UP000238338">
    <property type="component" value="Unassembled WGS sequence"/>
</dbReference>
<dbReference type="EMBL" id="PVEP01000002">
    <property type="protein sequence ID" value="PQV57564.1"/>
    <property type="molecule type" value="Genomic_DNA"/>
</dbReference>
<comment type="caution">
    <text evidence="2">The sequence shown here is derived from an EMBL/GenBank/DDBJ whole genome shotgun (WGS) entry which is preliminary data.</text>
</comment>
<keyword evidence="1" id="KW-0812">Transmembrane</keyword>
<accession>A0A2S8S9U2</accession>
<protein>
    <submittedName>
        <fullName evidence="2">Putative membrane-anchored protein</fullName>
    </submittedName>
</protein>
<dbReference type="RefSeq" id="WP_105513804.1">
    <property type="nucleotide sequence ID" value="NZ_PVEP01000002.1"/>
</dbReference>
<proteinExistence type="predicted"/>
<dbReference type="InterPro" id="IPR021830">
    <property type="entry name" value="DUF3422"/>
</dbReference>
<dbReference type="OrthoDB" id="9767470at2"/>
<dbReference type="AlphaFoldDB" id="A0A2S8S9U2"/>
<keyword evidence="1" id="KW-0472">Membrane</keyword>
<evidence type="ECO:0000313" key="3">
    <source>
        <dbReference type="Proteomes" id="UP000238338"/>
    </source>
</evidence>
<organism evidence="2 3">
    <name type="scientific">Albidovulum denitrificans</name>
    <dbReference type="NCBI Taxonomy" id="404881"/>
    <lineage>
        <taxon>Bacteria</taxon>
        <taxon>Pseudomonadati</taxon>
        <taxon>Pseudomonadota</taxon>
        <taxon>Alphaproteobacteria</taxon>
        <taxon>Rhodobacterales</taxon>
        <taxon>Paracoccaceae</taxon>
        <taxon>Albidovulum</taxon>
    </lineage>
</organism>
<feature type="transmembrane region" description="Helical" evidence="1">
    <location>
        <begin position="371"/>
        <end position="390"/>
    </location>
</feature>
<sequence length="427" mass="47725">MAPIDNHPLRYALVNELHARPFPNLDAPCHAVYFAVKQPADAHNRDRTADRDHLLALLDRNGAVHPPEGATHHAARIGRYDLKWESHTEFVTYSGFGRGLGARPFDPAEAEVFPADWMATAPGKVVAAILVRVEPLPEDLDEVKTKVEDWFVAESVACSWVLDEAAIIAGDFQIDPAGMMRFAAFVRPGTGQRRIGRIVQRLCEIETYRAMSMLGLGRARELGAGLNALDPQLSDLVRTISDQARDAEETLNDLLDISARLESLAVAHSFRFGATGAYEAIVTQRVSVLRETRFDGRQTFGEFMMRRYDPAMRTVKSAERRLEQMAERAERAGELLRTRVDVERQGQNQKLLESMDKRADLQLRLQHTVEGLSVVAISYYAVSLATYLLLPVAEALHWPKSALTAGLVPVVAGLVWLMVRRIRKSFH</sequence>